<dbReference type="Pfam" id="PF00388">
    <property type="entry name" value="PI-PLC-X"/>
    <property type="match status" value="1"/>
</dbReference>
<evidence type="ECO:0000313" key="3">
    <source>
        <dbReference type="Proteomes" id="UP000249390"/>
    </source>
</evidence>
<proteinExistence type="predicted"/>
<dbReference type="GO" id="GO:0008081">
    <property type="term" value="F:phosphoric diester hydrolase activity"/>
    <property type="evidence" value="ECO:0007669"/>
    <property type="project" value="InterPro"/>
</dbReference>
<dbReference type="PANTHER" id="PTHR13593:SF113">
    <property type="entry name" value="SI:DKEY-266F7.9"/>
    <property type="match status" value="1"/>
</dbReference>
<dbReference type="Gene3D" id="3.20.20.190">
    <property type="entry name" value="Phosphatidylinositol (PI) phosphodiesterase"/>
    <property type="match status" value="1"/>
</dbReference>
<feature type="domain" description="Phosphatidylinositol-specific phospholipase C X" evidence="1">
    <location>
        <begin position="54"/>
        <end position="194"/>
    </location>
</feature>
<dbReference type="SUPFAM" id="SSF51695">
    <property type="entry name" value="PLC-like phosphodiesterases"/>
    <property type="match status" value="1"/>
</dbReference>
<dbReference type="InterPro" id="IPR017946">
    <property type="entry name" value="PLC-like_Pdiesterase_TIM-brl"/>
</dbReference>
<dbReference type="PROSITE" id="PS50007">
    <property type="entry name" value="PIPLC_X_DOMAIN"/>
    <property type="match status" value="1"/>
</dbReference>
<name>A0A328D2R2_9ASTE</name>
<organism evidence="2 3">
    <name type="scientific">Cuscuta australis</name>
    <dbReference type="NCBI Taxonomy" id="267555"/>
    <lineage>
        <taxon>Eukaryota</taxon>
        <taxon>Viridiplantae</taxon>
        <taxon>Streptophyta</taxon>
        <taxon>Embryophyta</taxon>
        <taxon>Tracheophyta</taxon>
        <taxon>Spermatophyta</taxon>
        <taxon>Magnoliopsida</taxon>
        <taxon>eudicotyledons</taxon>
        <taxon>Gunneridae</taxon>
        <taxon>Pentapetalae</taxon>
        <taxon>asterids</taxon>
        <taxon>lamiids</taxon>
        <taxon>Solanales</taxon>
        <taxon>Convolvulaceae</taxon>
        <taxon>Cuscuteae</taxon>
        <taxon>Cuscuta</taxon>
        <taxon>Cuscuta subgen. Grammica</taxon>
        <taxon>Cuscuta sect. Cleistogrammica</taxon>
    </lineage>
</organism>
<keyword evidence="3" id="KW-1185">Reference proteome</keyword>
<accession>A0A328D2R2</accession>
<gene>
    <name evidence="2" type="ORF">DM860_003279</name>
</gene>
<reference evidence="2 3" key="1">
    <citation type="submission" date="2018-06" db="EMBL/GenBank/DDBJ databases">
        <title>The Genome of Cuscuta australis (Dodder) Provides Insight into the Evolution of Plant Parasitism.</title>
        <authorList>
            <person name="Liu H."/>
        </authorList>
    </citation>
    <scope>NUCLEOTIDE SEQUENCE [LARGE SCALE GENOMIC DNA]</scope>
    <source>
        <strain evidence="3">cv. Yunnan</strain>
        <tissue evidence="2">Vines</tissue>
    </source>
</reference>
<dbReference type="EMBL" id="NQVE01000200">
    <property type="protein sequence ID" value="RAL39746.1"/>
    <property type="molecule type" value="Genomic_DNA"/>
</dbReference>
<dbReference type="InterPro" id="IPR000909">
    <property type="entry name" value="PLipase_C_PInositol-sp_X_dom"/>
</dbReference>
<dbReference type="PANTHER" id="PTHR13593">
    <property type="match status" value="1"/>
</dbReference>
<evidence type="ECO:0000313" key="2">
    <source>
        <dbReference type="EMBL" id="RAL39746.1"/>
    </source>
</evidence>
<comment type="caution">
    <text evidence="2">The sequence shown here is derived from an EMBL/GenBank/DDBJ whole genome shotgun (WGS) entry which is preliminary data.</text>
</comment>
<protein>
    <recommendedName>
        <fullName evidence="1">Phosphatidylinositol-specific phospholipase C X domain-containing protein</fullName>
    </recommendedName>
</protein>
<dbReference type="SMART" id="SM00148">
    <property type="entry name" value="PLCXc"/>
    <property type="match status" value="1"/>
</dbReference>
<sequence length="319" mass="36650">MGVEWSKQVERRKAIHAEKVSMALLKQAKGCIEFPGSDYRPADRKNWMGILGPERLPVEMIVWPGTHDSATDKIGIPLVSRPFAQCQTLSVYEQLVTGTRALDIRVQEDQNVCHGFLTSYTVDIVIRDVKRFLSETRSEIIIMDIRTEFGHRDPPGFDKYLEENLGELLIPHDSNVFGKTIAEVLPKRIICFWKPRKVGPAIRRLLLWGAEHLKDNWTDTELPKTKFDNNIKHLSQQPPVGRRKFFYRVENTLTPQLNNPAACVKLVTDRIHPYARLFITQCISLGIVDRLQVFSTDFIDEDFVDACFGLTNARIHRLL</sequence>
<evidence type="ECO:0000259" key="1">
    <source>
        <dbReference type="SMART" id="SM00148"/>
    </source>
</evidence>
<dbReference type="GO" id="GO:0006629">
    <property type="term" value="P:lipid metabolic process"/>
    <property type="evidence" value="ECO:0007669"/>
    <property type="project" value="InterPro"/>
</dbReference>
<dbReference type="AlphaFoldDB" id="A0A328D2R2"/>
<dbReference type="InterPro" id="IPR051057">
    <property type="entry name" value="PI-PLC_domain"/>
</dbReference>
<dbReference type="Proteomes" id="UP000249390">
    <property type="component" value="Unassembled WGS sequence"/>
</dbReference>